<gene>
    <name evidence="3" type="ORF">SAMN06295960_1671</name>
</gene>
<proteinExistence type="predicted"/>
<keyword evidence="2" id="KW-0812">Transmembrane</keyword>
<evidence type="ECO:0000256" key="2">
    <source>
        <dbReference type="SAM" id="Phobius"/>
    </source>
</evidence>
<evidence type="ECO:0000256" key="1">
    <source>
        <dbReference type="SAM" id="MobiDB-lite"/>
    </source>
</evidence>
<protein>
    <submittedName>
        <fullName evidence="3">Uncharacterized protein</fullName>
    </submittedName>
</protein>
<accession>A0A1X7JKS6</accession>
<sequence>MKIPSWLIFVLLALAGIGLISQIGTNPSMFIIPIVLVVIIFAAYKWGPKTSKPRVKKSARTEAKVKAMTQQHKQKAKPVKAVRKKSQAKLQVIEGHKGKSRAQSGE</sequence>
<dbReference type="AlphaFoldDB" id="A0A1X7JKS6"/>
<feature type="transmembrane region" description="Helical" evidence="2">
    <location>
        <begin position="7"/>
        <end position="24"/>
    </location>
</feature>
<feature type="transmembrane region" description="Helical" evidence="2">
    <location>
        <begin position="30"/>
        <end position="47"/>
    </location>
</feature>
<keyword evidence="2" id="KW-1133">Transmembrane helix</keyword>
<dbReference type="RefSeq" id="WP_085493786.1">
    <property type="nucleotide sequence ID" value="NZ_FXAZ01000001.1"/>
</dbReference>
<feature type="compositionally biased region" description="Basic residues" evidence="1">
    <location>
        <begin position="72"/>
        <end position="87"/>
    </location>
</feature>
<evidence type="ECO:0000313" key="3">
    <source>
        <dbReference type="EMBL" id="SMG28188.1"/>
    </source>
</evidence>
<name>A0A1X7JKS6_9BACL</name>
<dbReference type="STRING" id="1852522.SAMN06295960_1671"/>
<feature type="region of interest" description="Disordered" evidence="1">
    <location>
        <begin position="67"/>
        <end position="106"/>
    </location>
</feature>
<dbReference type="Proteomes" id="UP000193834">
    <property type="component" value="Unassembled WGS sequence"/>
</dbReference>
<reference evidence="3 4" key="1">
    <citation type="submission" date="2017-04" db="EMBL/GenBank/DDBJ databases">
        <authorList>
            <person name="Afonso C.L."/>
            <person name="Miller P.J."/>
            <person name="Scott M.A."/>
            <person name="Spackman E."/>
            <person name="Goraichik I."/>
            <person name="Dimitrov K.M."/>
            <person name="Suarez D.L."/>
            <person name="Swayne D.E."/>
        </authorList>
    </citation>
    <scope>NUCLEOTIDE SEQUENCE [LARGE SCALE GENOMIC DNA]</scope>
    <source>
        <strain evidence="3 4">11</strain>
    </source>
</reference>
<keyword evidence="4" id="KW-1185">Reference proteome</keyword>
<dbReference type="EMBL" id="FXAZ01000001">
    <property type="protein sequence ID" value="SMG28188.1"/>
    <property type="molecule type" value="Genomic_DNA"/>
</dbReference>
<keyword evidence="2" id="KW-0472">Membrane</keyword>
<evidence type="ECO:0000313" key="4">
    <source>
        <dbReference type="Proteomes" id="UP000193834"/>
    </source>
</evidence>
<organism evidence="3 4">
    <name type="scientific">Paenibacillus aquistagni</name>
    <dbReference type="NCBI Taxonomy" id="1852522"/>
    <lineage>
        <taxon>Bacteria</taxon>
        <taxon>Bacillati</taxon>
        <taxon>Bacillota</taxon>
        <taxon>Bacilli</taxon>
        <taxon>Bacillales</taxon>
        <taxon>Paenibacillaceae</taxon>
        <taxon>Paenibacillus</taxon>
    </lineage>
</organism>